<evidence type="ECO:0000256" key="9">
    <source>
        <dbReference type="RuleBase" id="RU363066"/>
    </source>
</evidence>
<evidence type="ECO:0000313" key="11">
    <source>
        <dbReference type="Proteomes" id="UP000076874"/>
    </source>
</evidence>
<evidence type="ECO:0000256" key="7">
    <source>
        <dbReference type="ARBA" id="ARBA00022840"/>
    </source>
</evidence>
<evidence type="ECO:0000256" key="5">
    <source>
        <dbReference type="ARBA" id="ARBA00022741"/>
    </source>
</evidence>
<dbReference type="InterPro" id="IPR006001">
    <property type="entry name" value="Therm_gnt_kin"/>
</dbReference>
<keyword evidence="4 9" id="KW-0808">Transferase</keyword>
<keyword evidence="5 9" id="KW-0547">Nucleotide-binding</keyword>
<dbReference type="GO" id="GO:0005524">
    <property type="term" value="F:ATP binding"/>
    <property type="evidence" value="ECO:0007669"/>
    <property type="project" value="UniProtKB-KW"/>
</dbReference>
<dbReference type="SUPFAM" id="SSF52540">
    <property type="entry name" value="P-loop containing nucleoside triphosphate hydrolases"/>
    <property type="match status" value="1"/>
</dbReference>
<dbReference type="InterPro" id="IPR027417">
    <property type="entry name" value="P-loop_NTPase"/>
</dbReference>
<reference evidence="10 11" key="1">
    <citation type="journal article" date="2016" name="Genome Biol. Evol.">
        <title>Divergent and convergent evolution of fungal pathogenicity.</title>
        <authorList>
            <person name="Shang Y."/>
            <person name="Xiao G."/>
            <person name="Zheng P."/>
            <person name="Cen K."/>
            <person name="Zhan S."/>
            <person name="Wang C."/>
        </authorList>
    </citation>
    <scope>NUCLEOTIDE SEQUENCE [LARGE SCALE GENOMIC DNA]</scope>
    <source>
        <strain evidence="10 11">RCEF 264</strain>
    </source>
</reference>
<comment type="pathway">
    <text evidence="1 9">Carbohydrate acid metabolism; D-gluconate degradation.</text>
</comment>
<keyword evidence="7 9" id="KW-0067">ATP-binding</keyword>
<evidence type="ECO:0000256" key="8">
    <source>
        <dbReference type="ARBA" id="ARBA00048090"/>
    </source>
</evidence>
<dbReference type="PROSITE" id="PS51257">
    <property type="entry name" value="PROKAR_LIPOPROTEIN"/>
    <property type="match status" value="1"/>
</dbReference>
<gene>
    <name evidence="10" type="ORF">SPI_03587</name>
</gene>
<keyword evidence="6 9" id="KW-0418">Kinase</keyword>
<accession>A0A167W780</accession>
<evidence type="ECO:0000256" key="4">
    <source>
        <dbReference type="ARBA" id="ARBA00022679"/>
    </source>
</evidence>
<dbReference type="Pfam" id="PF13671">
    <property type="entry name" value="AAA_33"/>
    <property type="match status" value="1"/>
</dbReference>
<dbReference type="GO" id="GO:0005737">
    <property type="term" value="C:cytoplasm"/>
    <property type="evidence" value="ECO:0007669"/>
    <property type="project" value="TreeGrafter"/>
</dbReference>
<dbReference type="GO" id="GO:0005975">
    <property type="term" value="P:carbohydrate metabolic process"/>
    <property type="evidence" value="ECO:0007669"/>
    <property type="project" value="InterPro"/>
</dbReference>
<dbReference type="STRING" id="1081102.A0A167W780"/>
<evidence type="ECO:0000256" key="1">
    <source>
        <dbReference type="ARBA" id="ARBA00004875"/>
    </source>
</evidence>
<protein>
    <recommendedName>
        <fullName evidence="3 9">Gluconokinase</fullName>
        <ecNumber evidence="3 9">2.7.1.12</ecNumber>
    </recommendedName>
</protein>
<name>A0A167W780_9HYPO</name>
<evidence type="ECO:0000256" key="6">
    <source>
        <dbReference type="ARBA" id="ARBA00022777"/>
    </source>
</evidence>
<organism evidence="10 11">
    <name type="scientific">Niveomyces insectorum RCEF 264</name>
    <dbReference type="NCBI Taxonomy" id="1081102"/>
    <lineage>
        <taxon>Eukaryota</taxon>
        <taxon>Fungi</taxon>
        <taxon>Dikarya</taxon>
        <taxon>Ascomycota</taxon>
        <taxon>Pezizomycotina</taxon>
        <taxon>Sordariomycetes</taxon>
        <taxon>Hypocreomycetidae</taxon>
        <taxon>Hypocreales</taxon>
        <taxon>Cordycipitaceae</taxon>
        <taxon>Niveomyces</taxon>
    </lineage>
</organism>
<dbReference type="NCBIfam" id="TIGR01313">
    <property type="entry name" value="therm_gnt_kin"/>
    <property type="match status" value="1"/>
</dbReference>
<dbReference type="UniPathway" id="UPA00792"/>
<dbReference type="OrthoDB" id="275177at2759"/>
<dbReference type="Gene3D" id="3.40.50.300">
    <property type="entry name" value="P-loop containing nucleotide triphosphate hydrolases"/>
    <property type="match status" value="1"/>
</dbReference>
<dbReference type="EC" id="2.7.1.12" evidence="3 9"/>
<dbReference type="Proteomes" id="UP000076874">
    <property type="component" value="Unassembled WGS sequence"/>
</dbReference>
<keyword evidence="11" id="KW-1185">Reference proteome</keyword>
<dbReference type="AlphaFoldDB" id="A0A167W780"/>
<dbReference type="PANTHER" id="PTHR43442:SF3">
    <property type="entry name" value="GLUCONOKINASE-RELATED"/>
    <property type="match status" value="1"/>
</dbReference>
<proteinExistence type="inferred from homology"/>
<dbReference type="GO" id="GO:0046316">
    <property type="term" value="F:gluconokinase activity"/>
    <property type="evidence" value="ECO:0007669"/>
    <property type="project" value="UniProtKB-EC"/>
</dbReference>
<dbReference type="PANTHER" id="PTHR43442">
    <property type="entry name" value="GLUCONOKINASE-RELATED"/>
    <property type="match status" value="1"/>
</dbReference>
<comment type="caution">
    <text evidence="10">The sequence shown here is derived from an EMBL/GenBank/DDBJ whole genome shotgun (WGS) entry which is preliminary data.</text>
</comment>
<evidence type="ECO:0000313" key="10">
    <source>
        <dbReference type="EMBL" id="OAA63424.1"/>
    </source>
</evidence>
<comment type="similarity">
    <text evidence="2 9">Belongs to the gluconokinase GntK/GntV family.</text>
</comment>
<comment type="catalytic activity">
    <reaction evidence="8 9">
        <text>D-gluconate + ATP = 6-phospho-D-gluconate + ADP + H(+)</text>
        <dbReference type="Rhea" id="RHEA:19433"/>
        <dbReference type="ChEBI" id="CHEBI:15378"/>
        <dbReference type="ChEBI" id="CHEBI:18391"/>
        <dbReference type="ChEBI" id="CHEBI:30616"/>
        <dbReference type="ChEBI" id="CHEBI:58759"/>
        <dbReference type="ChEBI" id="CHEBI:456216"/>
        <dbReference type="EC" id="2.7.1.12"/>
    </reaction>
</comment>
<dbReference type="EMBL" id="AZHD01000005">
    <property type="protein sequence ID" value="OAA63424.1"/>
    <property type="molecule type" value="Genomic_DNA"/>
</dbReference>
<dbReference type="CDD" id="cd02021">
    <property type="entry name" value="GntK"/>
    <property type="match status" value="1"/>
</dbReference>
<sequence>MAANHSRFSDGGSSDDTRWIVFVTGATACGKTVTAQYLANKLHAKYIEGDDFHPKANIDKMSRGEGLTDADRAGWLEAISEHAVVHLRGPGTHHLIVTCSALKRSYRALLREGARRAGDLRLLFLFLDVPEAELVRRATARTNHYAKGNLVHSQVAILERPNPQDEPDVVTIDGNRPMAAVEQSALEAVHRAWDDEPQEG</sequence>
<evidence type="ECO:0000256" key="2">
    <source>
        <dbReference type="ARBA" id="ARBA00008420"/>
    </source>
</evidence>
<evidence type="ECO:0000256" key="3">
    <source>
        <dbReference type="ARBA" id="ARBA00012054"/>
    </source>
</evidence>